<feature type="domain" description="GP-PDE" evidence="1">
    <location>
        <begin position="34"/>
        <end position="274"/>
    </location>
</feature>
<dbReference type="InterPro" id="IPR030395">
    <property type="entry name" value="GP_PDE_dom"/>
</dbReference>
<name>A0A6N2UEL1_BLAHA</name>
<dbReference type="SUPFAM" id="SSF51695">
    <property type="entry name" value="PLC-like phosphodiesterases"/>
    <property type="match status" value="1"/>
</dbReference>
<organism evidence="2">
    <name type="scientific">Blautia hansenii</name>
    <name type="common">Ruminococcus hansenii</name>
    <dbReference type="NCBI Taxonomy" id="1322"/>
    <lineage>
        <taxon>Bacteria</taxon>
        <taxon>Bacillati</taxon>
        <taxon>Bacillota</taxon>
        <taxon>Clostridia</taxon>
        <taxon>Lachnospirales</taxon>
        <taxon>Lachnospiraceae</taxon>
        <taxon>Blautia</taxon>
    </lineage>
</organism>
<dbReference type="Pfam" id="PF03009">
    <property type="entry name" value="GDPD"/>
    <property type="match status" value="1"/>
</dbReference>
<accession>A0A6N2UEL1</accession>
<dbReference type="EMBL" id="CACRSY010000014">
    <property type="protein sequence ID" value="VYT15988.1"/>
    <property type="molecule type" value="Genomic_DNA"/>
</dbReference>
<dbReference type="AlphaFoldDB" id="A0A6N2UEL1"/>
<proteinExistence type="predicted"/>
<dbReference type="PANTHER" id="PTHR46211">
    <property type="entry name" value="GLYCEROPHOSPHORYL DIESTER PHOSPHODIESTERASE"/>
    <property type="match status" value="1"/>
</dbReference>
<dbReference type="InterPro" id="IPR017946">
    <property type="entry name" value="PLC-like_Pdiesterase_TIM-brl"/>
</dbReference>
<gene>
    <name evidence="2" type="ORF">BHLFYP23_00390</name>
</gene>
<dbReference type="GO" id="GO:0008081">
    <property type="term" value="F:phosphoric diester hydrolase activity"/>
    <property type="evidence" value="ECO:0007669"/>
    <property type="project" value="InterPro"/>
</dbReference>
<dbReference type="RefSeq" id="WP_003019567.1">
    <property type="nucleotide sequence ID" value="NZ_CACRSY010000014.1"/>
</dbReference>
<dbReference type="GO" id="GO:0006629">
    <property type="term" value="P:lipid metabolic process"/>
    <property type="evidence" value="ECO:0007669"/>
    <property type="project" value="InterPro"/>
</dbReference>
<protein>
    <submittedName>
        <fullName evidence="2">Cytoplasmic glycerophosphodiester phosphodiesterase</fullName>
    </submittedName>
</protein>
<sequence>MEKILMIFVLLLCIYILGTLPRFTRKKETKTFCHCLFAHRGLFTPDQRIPENSMRAFQEAVRHGYGIELDIQRTKDNQIVVFHDHTLSRMCGIDLPVCELTYKELQKLTLMNSTEKIPLFQDVLDLVNGQVPLLIEIKLPTVKTLTCRLADELLQNYSGKYCIESFNPLALRWYKKNRKEIIRGQLSANLTRPVAEGGYFLSFLVKYLLLNFLGKPDFISYCYKDRYNISFLLQKYIYKTPVFAWTVRSSMVFKKQKDCFDSIIFDSFIPAKEC</sequence>
<evidence type="ECO:0000259" key="1">
    <source>
        <dbReference type="PROSITE" id="PS51704"/>
    </source>
</evidence>
<reference evidence="2" key="1">
    <citation type="submission" date="2019-11" db="EMBL/GenBank/DDBJ databases">
        <authorList>
            <person name="Feng L."/>
        </authorList>
    </citation>
    <scope>NUCLEOTIDE SEQUENCE</scope>
    <source>
        <strain evidence="2">BhanseniiLFYP23</strain>
    </source>
</reference>
<dbReference type="PROSITE" id="PS51704">
    <property type="entry name" value="GP_PDE"/>
    <property type="match status" value="1"/>
</dbReference>
<evidence type="ECO:0000313" key="2">
    <source>
        <dbReference type="EMBL" id="VYT15988.1"/>
    </source>
</evidence>
<dbReference type="PANTHER" id="PTHR46211:SF1">
    <property type="entry name" value="GLYCEROPHOSPHODIESTER PHOSPHODIESTERASE, CYTOPLASMIC"/>
    <property type="match status" value="1"/>
</dbReference>
<dbReference type="Gene3D" id="3.20.20.190">
    <property type="entry name" value="Phosphatidylinositol (PI) phosphodiesterase"/>
    <property type="match status" value="1"/>
</dbReference>